<feature type="region of interest" description="Disordered" evidence="11">
    <location>
        <begin position="161"/>
        <end position="185"/>
    </location>
</feature>
<reference evidence="12 13" key="1">
    <citation type="journal article" date="2018" name="Mol. Biol. Evol.">
        <title>Broad Genomic Sampling Reveals a Smut Pathogenic Ancestry of the Fungal Clade Ustilaginomycotina.</title>
        <authorList>
            <person name="Kijpornyongpan T."/>
            <person name="Mondo S.J."/>
            <person name="Barry K."/>
            <person name="Sandor L."/>
            <person name="Lee J."/>
            <person name="Lipzen A."/>
            <person name="Pangilinan J."/>
            <person name="LaButti K."/>
            <person name="Hainaut M."/>
            <person name="Henrissat B."/>
            <person name="Grigoriev I.V."/>
            <person name="Spatafora J.W."/>
            <person name="Aime M.C."/>
        </authorList>
    </citation>
    <scope>NUCLEOTIDE SEQUENCE [LARGE SCALE GENOMIC DNA]</scope>
    <source>
        <strain evidence="12 13">MCA 3882</strain>
    </source>
</reference>
<dbReference type="PANTHER" id="PTHR33938:SF15">
    <property type="entry name" value="FERULOYL ESTERASE B-RELATED"/>
    <property type="match status" value="1"/>
</dbReference>
<feature type="compositionally biased region" description="Low complexity" evidence="11">
    <location>
        <begin position="161"/>
        <end position="171"/>
    </location>
</feature>
<evidence type="ECO:0000256" key="5">
    <source>
        <dbReference type="ARBA" id="ARBA00022729"/>
    </source>
</evidence>
<evidence type="ECO:0000256" key="3">
    <source>
        <dbReference type="ARBA" id="ARBA00022651"/>
    </source>
</evidence>
<evidence type="ECO:0000256" key="4">
    <source>
        <dbReference type="ARBA" id="ARBA00022723"/>
    </source>
</evidence>
<organism evidence="12 13">
    <name type="scientific">Meira miltonrushii</name>
    <dbReference type="NCBI Taxonomy" id="1280837"/>
    <lineage>
        <taxon>Eukaryota</taxon>
        <taxon>Fungi</taxon>
        <taxon>Dikarya</taxon>
        <taxon>Basidiomycota</taxon>
        <taxon>Ustilaginomycotina</taxon>
        <taxon>Exobasidiomycetes</taxon>
        <taxon>Exobasidiales</taxon>
        <taxon>Brachybasidiaceae</taxon>
        <taxon>Meira</taxon>
    </lineage>
</organism>
<dbReference type="OrthoDB" id="3039123at2759"/>
<dbReference type="SUPFAM" id="SSF53474">
    <property type="entry name" value="alpha/beta-Hydrolases"/>
    <property type="match status" value="1"/>
</dbReference>
<evidence type="ECO:0000256" key="2">
    <source>
        <dbReference type="ARBA" id="ARBA00022487"/>
    </source>
</evidence>
<dbReference type="PANTHER" id="PTHR33938">
    <property type="entry name" value="FERULOYL ESTERASE B-RELATED"/>
    <property type="match status" value="1"/>
</dbReference>
<evidence type="ECO:0000256" key="1">
    <source>
        <dbReference type="ARBA" id="ARBA00006249"/>
    </source>
</evidence>
<dbReference type="STRING" id="1280837.A0A316VDQ7"/>
<dbReference type="GeneID" id="37018342"/>
<dbReference type="Pfam" id="PF07519">
    <property type="entry name" value="Tannase"/>
    <property type="match status" value="2"/>
</dbReference>
<feature type="signal peptide" evidence="10">
    <location>
        <begin position="1"/>
        <end position="27"/>
    </location>
</feature>
<keyword evidence="7" id="KW-0106">Calcium</keyword>
<dbReference type="GO" id="GO:0030600">
    <property type="term" value="F:feruloyl esterase activity"/>
    <property type="evidence" value="ECO:0007669"/>
    <property type="project" value="UniProtKB-EC"/>
</dbReference>
<protein>
    <recommendedName>
        <fullName evidence="10">Carboxylic ester hydrolase</fullName>
        <ecNumber evidence="10">3.1.1.-</ecNumber>
    </recommendedName>
</protein>
<keyword evidence="3" id="KW-0624">Polysaccharide degradation</keyword>
<dbReference type="Proteomes" id="UP000245771">
    <property type="component" value="Unassembled WGS sequence"/>
</dbReference>
<keyword evidence="5 10" id="KW-0732">Signal</keyword>
<dbReference type="InterPro" id="IPR011118">
    <property type="entry name" value="Tannase/feruloyl_esterase"/>
</dbReference>
<name>A0A316VDQ7_9BASI</name>
<evidence type="ECO:0000313" key="13">
    <source>
        <dbReference type="Proteomes" id="UP000245771"/>
    </source>
</evidence>
<keyword evidence="3" id="KW-0119">Carbohydrate metabolism</keyword>
<accession>A0A316VDQ7</accession>
<dbReference type="EC" id="3.1.1.-" evidence="10"/>
<proteinExistence type="inferred from homology"/>
<sequence length="817" mass="87212">MNLTATFRGALLLTATWLASYSAGIHPHPGVHAQVTGLTAGTKAETLCKQLGQTFQAPAGLTINNTFSQYFPEGSTLSLEDLTKLYPNGTIPDNVPIDKVLDGVGPDLNIKAQAGYGRLASRISFNGPVGGLPAFCRFGLQIATSPVTSVLTEVWLPLAGTGDPGTPTTGKPNKKRDNTSKIQSLQGDQILGSNKGWNGRIAVMGHGGQLGYVPLVSMKQYMGRYMFAVAGTNLGHFSVQNGVSSWVNGTQFNETLTDFASRANHVTLLVAEKAVNQFYGISQGKRNPKENNRVYRYYLGSSVGGARGLSAAQVYPDDFDGIMAGCPAINFMQMNTAQLATSSVHNKTTPIGKTGFFTRGALVGPIKDVVLQQCDGLDGVVDGVISDPSKCKPQLEKELLCGTNTKYGKTNATCLTQDQIKASQMGYGRLNNSASMNGPDGGLPAFCRFGAKIQTSPMTSIVSEVWLPLESNPSIPLAPPPKDFPTGTSPFTISENGTFNAVTSQCDALDGVVDGIISAPQQCKPQLNALLCGTSTTYGKSPSTCLTPLQISTAYQLYNSTIIDGQEVYPAYWPGLADSASQLKGTNGKASGWYQLVTLQEPHLSSSFDPYRDITYAALQKGNAVNPGGVNAVQTDLSEFVKNNGKMILYHGTYDLVISPQSTVNYFNDARNATASAMQVQPTEIDNSLKFYIIYGMRHTRQGPGAINFGGAAQNDPGSRPYKFETAYDISLAIIAWAEKSIEPNAQVAAAYQNRQGVLPSSNGDEMEDNAQVPTTQQVYAGGLINTRLLCPYPLNAQYQNGQNATGENGYQAFQCS</sequence>
<evidence type="ECO:0000256" key="8">
    <source>
        <dbReference type="ARBA" id="ARBA00023157"/>
    </source>
</evidence>
<keyword evidence="13" id="KW-1185">Reference proteome</keyword>
<dbReference type="RefSeq" id="XP_025355922.1">
    <property type="nucleotide sequence ID" value="XM_025496561.1"/>
</dbReference>
<dbReference type="InParanoid" id="A0A316VDQ7"/>
<feature type="chain" id="PRO_5016192278" description="Carboxylic ester hydrolase" evidence="10">
    <location>
        <begin position="28"/>
        <end position="817"/>
    </location>
</feature>
<gene>
    <name evidence="12" type="ORF">FA14DRAFT_123259</name>
</gene>
<evidence type="ECO:0000256" key="10">
    <source>
        <dbReference type="RuleBase" id="RU361238"/>
    </source>
</evidence>
<dbReference type="EMBL" id="KZ819603">
    <property type="protein sequence ID" value="PWN35620.1"/>
    <property type="molecule type" value="Genomic_DNA"/>
</dbReference>
<dbReference type="AlphaFoldDB" id="A0A316VDQ7"/>
<evidence type="ECO:0000256" key="11">
    <source>
        <dbReference type="SAM" id="MobiDB-lite"/>
    </source>
</evidence>
<keyword evidence="2" id="KW-0719">Serine esterase</keyword>
<dbReference type="GO" id="GO:0045493">
    <property type="term" value="P:xylan catabolic process"/>
    <property type="evidence" value="ECO:0007669"/>
    <property type="project" value="UniProtKB-KW"/>
</dbReference>
<evidence type="ECO:0000256" key="9">
    <source>
        <dbReference type="ARBA" id="ARBA00034075"/>
    </source>
</evidence>
<keyword evidence="4" id="KW-0479">Metal-binding</keyword>
<evidence type="ECO:0000256" key="7">
    <source>
        <dbReference type="ARBA" id="ARBA00022837"/>
    </source>
</evidence>
<evidence type="ECO:0000256" key="6">
    <source>
        <dbReference type="ARBA" id="ARBA00022801"/>
    </source>
</evidence>
<evidence type="ECO:0000313" key="12">
    <source>
        <dbReference type="EMBL" id="PWN35620.1"/>
    </source>
</evidence>
<dbReference type="InterPro" id="IPR029058">
    <property type="entry name" value="AB_hydrolase_fold"/>
</dbReference>
<keyword evidence="8" id="KW-1015">Disulfide bond</keyword>
<keyword evidence="3" id="KW-0858">Xylan degradation</keyword>
<keyword evidence="6 10" id="KW-0378">Hydrolase</keyword>
<dbReference type="GO" id="GO:0046872">
    <property type="term" value="F:metal ion binding"/>
    <property type="evidence" value="ECO:0007669"/>
    <property type="project" value="UniProtKB-KW"/>
</dbReference>
<comment type="catalytic activity">
    <reaction evidence="9">
        <text>feruloyl-polysaccharide + H2O = ferulate + polysaccharide.</text>
        <dbReference type="EC" id="3.1.1.73"/>
    </reaction>
</comment>
<comment type="similarity">
    <text evidence="1 10">Belongs to the tannase family.</text>
</comment>